<feature type="compositionally biased region" description="Low complexity" evidence="10">
    <location>
        <begin position="103"/>
        <end position="123"/>
    </location>
</feature>
<dbReference type="GO" id="GO:0003677">
    <property type="term" value="F:DNA binding"/>
    <property type="evidence" value="ECO:0007669"/>
    <property type="project" value="UniProtKB-UniRule"/>
</dbReference>
<comment type="function">
    <text evidence="9">Transcription factor that binds specifically to a 5'-AA[AG]G-3' consensus core sequence.</text>
</comment>
<sequence length="158" mass="17017">MQDLRQIPSGGAGRIFGGGAGVFAGGAVAGGGAATVDRRLRPHPQQNLKCPRCESNNTKFCYYNNYNISQPRHFCKSCRRYWTKGGVLRNVPVGGGCRKSKRSSSSSSRSSPKPPRRGSGSPALRRRPPPRAPAATALASPPPPCWTVAPTRRCCWRP</sequence>
<dbReference type="PROSITE" id="PS01361">
    <property type="entry name" value="ZF_DOF_1"/>
    <property type="match status" value="1"/>
</dbReference>
<evidence type="ECO:0000256" key="6">
    <source>
        <dbReference type="ARBA" id="ARBA00023163"/>
    </source>
</evidence>
<keyword evidence="5 8" id="KW-0238">DNA-binding</keyword>
<evidence type="ECO:0000256" key="9">
    <source>
        <dbReference type="RuleBase" id="RU369094"/>
    </source>
</evidence>
<evidence type="ECO:0000313" key="13">
    <source>
        <dbReference type="Proteomes" id="UP001189122"/>
    </source>
</evidence>
<keyword evidence="1 9" id="KW-0479">Metal-binding</keyword>
<organism evidence="12">
    <name type="scientific">Spirodela intermedia</name>
    <name type="common">Intermediate duckweed</name>
    <dbReference type="NCBI Taxonomy" id="51605"/>
    <lineage>
        <taxon>Eukaryota</taxon>
        <taxon>Viridiplantae</taxon>
        <taxon>Streptophyta</taxon>
        <taxon>Embryophyta</taxon>
        <taxon>Tracheophyta</taxon>
        <taxon>Spermatophyta</taxon>
        <taxon>Magnoliopsida</taxon>
        <taxon>Liliopsida</taxon>
        <taxon>Araceae</taxon>
        <taxon>Lemnoideae</taxon>
        <taxon>Spirodela</taxon>
    </lineage>
</organism>
<gene>
    <name evidence="12" type="ORF">SI7747_14017094</name>
</gene>
<keyword evidence="4 9" id="KW-0805">Transcription regulation</keyword>
<dbReference type="EMBL" id="LR743601">
    <property type="protein sequence ID" value="CAA2631446.1"/>
    <property type="molecule type" value="Genomic_DNA"/>
</dbReference>
<dbReference type="PROSITE" id="PS50884">
    <property type="entry name" value="ZF_DOF_2"/>
    <property type="match status" value="1"/>
</dbReference>
<dbReference type="Proteomes" id="UP001189122">
    <property type="component" value="Unassembled WGS sequence"/>
</dbReference>
<evidence type="ECO:0000256" key="10">
    <source>
        <dbReference type="SAM" id="MobiDB-lite"/>
    </source>
</evidence>
<dbReference type="InterPro" id="IPR045174">
    <property type="entry name" value="Dof"/>
</dbReference>
<dbReference type="GO" id="GO:0008270">
    <property type="term" value="F:zinc ion binding"/>
    <property type="evidence" value="ECO:0007669"/>
    <property type="project" value="UniProtKB-KW"/>
</dbReference>
<accession>A0A7I8JKP2</accession>
<reference evidence="12 13" key="1">
    <citation type="submission" date="2019-12" db="EMBL/GenBank/DDBJ databases">
        <authorList>
            <person name="Scholz U."/>
            <person name="Mascher M."/>
            <person name="Fiebig A."/>
        </authorList>
    </citation>
    <scope>NUCLEOTIDE SEQUENCE</scope>
</reference>
<dbReference type="GO" id="GO:0005634">
    <property type="term" value="C:nucleus"/>
    <property type="evidence" value="ECO:0007669"/>
    <property type="project" value="UniProtKB-SubCell"/>
</dbReference>
<evidence type="ECO:0000256" key="8">
    <source>
        <dbReference type="PROSITE-ProRule" id="PRU00071"/>
    </source>
</evidence>
<dbReference type="PANTHER" id="PTHR31992:SF141">
    <property type="entry name" value="DOF ZINC FINGER PROTEIN DOF1.4"/>
    <property type="match status" value="1"/>
</dbReference>
<evidence type="ECO:0000256" key="3">
    <source>
        <dbReference type="ARBA" id="ARBA00022833"/>
    </source>
</evidence>
<keyword evidence="3 9" id="KW-0862">Zinc</keyword>
<dbReference type="InterPro" id="IPR003851">
    <property type="entry name" value="Znf_Dof"/>
</dbReference>
<feature type="region of interest" description="Disordered" evidence="10">
    <location>
        <begin position="91"/>
        <end position="148"/>
    </location>
</feature>
<dbReference type="GO" id="GO:0003700">
    <property type="term" value="F:DNA-binding transcription factor activity"/>
    <property type="evidence" value="ECO:0007669"/>
    <property type="project" value="UniProtKB-UniRule"/>
</dbReference>
<evidence type="ECO:0000256" key="4">
    <source>
        <dbReference type="ARBA" id="ARBA00023015"/>
    </source>
</evidence>
<evidence type="ECO:0000259" key="11">
    <source>
        <dbReference type="PROSITE" id="PS50884"/>
    </source>
</evidence>
<evidence type="ECO:0000256" key="1">
    <source>
        <dbReference type="ARBA" id="ARBA00022723"/>
    </source>
</evidence>
<protein>
    <recommendedName>
        <fullName evidence="9">Dof zinc finger protein</fullName>
    </recommendedName>
</protein>
<dbReference type="EMBL" id="CACRZD030000014">
    <property type="protein sequence ID" value="CAA6670689.1"/>
    <property type="molecule type" value="Genomic_DNA"/>
</dbReference>
<keyword evidence="7 8" id="KW-0539">Nucleus</keyword>
<dbReference type="AlphaFoldDB" id="A0A7I8JKP2"/>
<evidence type="ECO:0000313" key="12">
    <source>
        <dbReference type="EMBL" id="CAA2631446.1"/>
    </source>
</evidence>
<proteinExistence type="predicted"/>
<keyword evidence="2 8" id="KW-0863">Zinc-finger</keyword>
<keyword evidence="6 9" id="KW-0804">Transcription</keyword>
<name>A0A7I8JKP2_SPIIN</name>
<evidence type="ECO:0000256" key="7">
    <source>
        <dbReference type="ARBA" id="ARBA00023242"/>
    </source>
</evidence>
<feature type="domain" description="Dof-type" evidence="11">
    <location>
        <begin position="48"/>
        <end position="102"/>
    </location>
</feature>
<comment type="subcellular location">
    <subcellularLocation>
        <location evidence="8 9">Nucleus</location>
    </subcellularLocation>
</comment>
<evidence type="ECO:0000256" key="5">
    <source>
        <dbReference type="ARBA" id="ARBA00023125"/>
    </source>
</evidence>
<evidence type="ECO:0000256" key="2">
    <source>
        <dbReference type="ARBA" id="ARBA00022771"/>
    </source>
</evidence>
<dbReference type="PANTHER" id="PTHR31992">
    <property type="entry name" value="DOF ZINC FINGER PROTEIN DOF1.4-RELATED"/>
    <property type="match status" value="1"/>
</dbReference>
<keyword evidence="13" id="KW-1185">Reference proteome</keyword>
<dbReference type="Pfam" id="PF02701">
    <property type="entry name" value="Zn_ribbon_Dof"/>
    <property type="match status" value="1"/>
</dbReference>